<dbReference type="InterPro" id="IPR012340">
    <property type="entry name" value="NA-bd_OB-fold"/>
</dbReference>
<evidence type="ECO:0000256" key="5">
    <source>
        <dbReference type="ARBA" id="ARBA00023204"/>
    </source>
</evidence>
<evidence type="ECO:0000256" key="4">
    <source>
        <dbReference type="ARBA" id="ARBA00023172"/>
    </source>
</evidence>
<dbReference type="EMBL" id="AP014924">
    <property type="protein sequence ID" value="BAS28315.1"/>
    <property type="molecule type" value="Genomic_DNA"/>
</dbReference>
<dbReference type="Pfam" id="PF02565">
    <property type="entry name" value="RecO_C"/>
    <property type="match status" value="1"/>
</dbReference>
<dbReference type="RefSeq" id="WP_068138484.1">
    <property type="nucleotide sequence ID" value="NZ_AP014924.1"/>
</dbReference>
<sequence>MIYHAEGVVLRSQAFGEADRIVTLLTRSEGKVRAAARGVRRTRSRLMGPTQLFTYGSYLLVRGRSDLETLSQGEIRESLRNLREDLERMAYASYACELVDRMVEEREADEPVFFLVLQVLRQMDAGADPFGLARYLELALLDHLGYQPQLDGCLGCGRAWQPGPGWGLNGSEGGLLCPECATSRPVRRLSPGSVESLRRLRSLSAARAGVLRFAAGTGREVRDALKDLLDARVEGPLKARAFLESLELAPWKEETHGRAGPD</sequence>
<feature type="domain" description="DNA replication/recombination mediator RecO N-terminal" evidence="8">
    <location>
        <begin position="1"/>
        <end position="78"/>
    </location>
</feature>
<dbReference type="InterPro" id="IPR003717">
    <property type="entry name" value="RecO"/>
</dbReference>
<dbReference type="SUPFAM" id="SSF50249">
    <property type="entry name" value="Nucleic acid-binding proteins"/>
    <property type="match status" value="1"/>
</dbReference>
<dbReference type="Pfam" id="PF11967">
    <property type="entry name" value="RecO_N"/>
    <property type="match status" value="1"/>
</dbReference>
<evidence type="ECO:0000256" key="3">
    <source>
        <dbReference type="ARBA" id="ARBA00022763"/>
    </source>
</evidence>
<comment type="function">
    <text evidence="7">Involved in DNA repair and RecF pathway recombination.</text>
</comment>
<dbReference type="Gene3D" id="2.40.50.140">
    <property type="entry name" value="Nucleic acid-binding proteins"/>
    <property type="match status" value="1"/>
</dbReference>
<accession>A0A0K2SMI1</accession>
<dbReference type="InterPro" id="IPR022572">
    <property type="entry name" value="DNA_rep/recomb_RecO_N"/>
</dbReference>
<dbReference type="GO" id="GO:0043590">
    <property type="term" value="C:bacterial nucleoid"/>
    <property type="evidence" value="ECO:0007669"/>
    <property type="project" value="TreeGrafter"/>
</dbReference>
<dbReference type="NCBIfam" id="TIGR00613">
    <property type="entry name" value="reco"/>
    <property type="match status" value="1"/>
</dbReference>
<reference evidence="10" key="1">
    <citation type="submission" date="2015-07" db="EMBL/GenBank/DDBJ databases">
        <title>Complete genome sequence and phylogenetic analysis of Limnochorda pilosa.</title>
        <authorList>
            <person name="Watanabe M."/>
            <person name="Kojima H."/>
            <person name="Fukui M."/>
        </authorList>
    </citation>
    <scope>NUCLEOTIDE SEQUENCE [LARGE SCALE GENOMIC DNA]</scope>
    <source>
        <strain evidence="10">HC45</strain>
    </source>
</reference>
<dbReference type="GO" id="GO:0006310">
    <property type="term" value="P:DNA recombination"/>
    <property type="evidence" value="ECO:0007669"/>
    <property type="project" value="UniProtKB-UniRule"/>
</dbReference>
<keyword evidence="3 7" id="KW-0227">DNA damage</keyword>
<evidence type="ECO:0000313" key="9">
    <source>
        <dbReference type="EMBL" id="BAS28315.1"/>
    </source>
</evidence>
<dbReference type="AlphaFoldDB" id="A0A0K2SMI1"/>
<keyword evidence="10" id="KW-1185">Reference proteome</keyword>
<dbReference type="Proteomes" id="UP000065807">
    <property type="component" value="Chromosome"/>
</dbReference>
<gene>
    <name evidence="7" type="primary">recO</name>
    <name evidence="9" type="ORF">LIP_2475</name>
</gene>
<dbReference type="KEGG" id="lpil:LIP_2475"/>
<keyword evidence="5 7" id="KW-0234">DNA repair</keyword>
<dbReference type="STRING" id="1555112.LIP_2475"/>
<comment type="similarity">
    <text evidence="1 7">Belongs to the RecO family.</text>
</comment>
<evidence type="ECO:0000313" key="10">
    <source>
        <dbReference type="Proteomes" id="UP000065807"/>
    </source>
</evidence>
<dbReference type="Gene3D" id="1.20.1440.120">
    <property type="entry name" value="Recombination protein O, C-terminal domain"/>
    <property type="match status" value="1"/>
</dbReference>
<dbReference type="PANTHER" id="PTHR33991">
    <property type="entry name" value="DNA REPAIR PROTEIN RECO"/>
    <property type="match status" value="1"/>
</dbReference>
<protein>
    <recommendedName>
        <fullName evidence="2 7">DNA repair protein RecO</fullName>
    </recommendedName>
    <alternativeName>
        <fullName evidence="6 7">Recombination protein O</fullName>
    </alternativeName>
</protein>
<keyword evidence="4 7" id="KW-0233">DNA recombination</keyword>
<dbReference type="PATRIC" id="fig|1555112.3.peg.2524"/>
<dbReference type="InterPro" id="IPR042242">
    <property type="entry name" value="RecO_C"/>
</dbReference>
<name>A0A0K2SMI1_LIMPI</name>
<proteinExistence type="inferred from homology"/>
<evidence type="ECO:0000256" key="1">
    <source>
        <dbReference type="ARBA" id="ARBA00007452"/>
    </source>
</evidence>
<organism evidence="9 10">
    <name type="scientific">Limnochorda pilosa</name>
    <dbReference type="NCBI Taxonomy" id="1555112"/>
    <lineage>
        <taxon>Bacteria</taxon>
        <taxon>Bacillati</taxon>
        <taxon>Bacillota</taxon>
        <taxon>Limnochordia</taxon>
        <taxon>Limnochordales</taxon>
        <taxon>Limnochordaceae</taxon>
        <taxon>Limnochorda</taxon>
    </lineage>
</organism>
<evidence type="ECO:0000259" key="8">
    <source>
        <dbReference type="Pfam" id="PF11967"/>
    </source>
</evidence>
<dbReference type="GO" id="GO:0006302">
    <property type="term" value="P:double-strand break repair"/>
    <property type="evidence" value="ECO:0007669"/>
    <property type="project" value="TreeGrafter"/>
</dbReference>
<evidence type="ECO:0000256" key="7">
    <source>
        <dbReference type="HAMAP-Rule" id="MF_00201"/>
    </source>
</evidence>
<evidence type="ECO:0000256" key="6">
    <source>
        <dbReference type="ARBA" id="ARBA00033409"/>
    </source>
</evidence>
<reference evidence="10" key="2">
    <citation type="journal article" date="2016" name="Int. J. Syst. Evol. Microbiol.">
        <title>Complete genome sequence and cell structure of Limnochorda pilosa, a Gram-negative spore-former within the phylum Firmicutes.</title>
        <authorList>
            <person name="Watanabe M."/>
            <person name="Kojima H."/>
            <person name="Fukui M."/>
        </authorList>
    </citation>
    <scope>NUCLEOTIDE SEQUENCE [LARGE SCALE GENOMIC DNA]</scope>
    <source>
        <strain evidence="10">HC45</strain>
    </source>
</reference>
<dbReference type="HAMAP" id="MF_00201">
    <property type="entry name" value="RecO"/>
    <property type="match status" value="1"/>
</dbReference>
<dbReference type="InterPro" id="IPR037278">
    <property type="entry name" value="ARFGAP/RecO"/>
</dbReference>
<dbReference type="OrthoDB" id="9797083at2"/>
<dbReference type="SUPFAM" id="SSF57863">
    <property type="entry name" value="ArfGap/RecO-like zinc finger"/>
    <property type="match status" value="1"/>
</dbReference>
<evidence type="ECO:0000256" key="2">
    <source>
        <dbReference type="ARBA" id="ARBA00021310"/>
    </source>
</evidence>
<dbReference type="PANTHER" id="PTHR33991:SF1">
    <property type="entry name" value="DNA REPAIR PROTEIN RECO"/>
    <property type="match status" value="1"/>
</dbReference>